<name>A0A0B1PD09_UNCNE</name>
<dbReference type="STRING" id="52586.A0A0B1PD09"/>
<evidence type="ECO:0000313" key="2">
    <source>
        <dbReference type="EMBL" id="KHJ34781.1"/>
    </source>
</evidence>
<keyword evidence="3" id="KW-1185">Reference proteome</keyword>
<organism evidence="2 3">
    <name type="scientific">Uncinula necator</name>
    <name type="common">Grape powdery mildew</name>
    <dbReference type="NCBI Taxonomy" id="52586"/>
    <lineage>
        <taxon>Eukaryota</taxon>
        <taxon>Fungi</taxon>
        <taxon>Dikarya</taxon>
        <taxon>Ascomycota</taxon>
        <taxon>Pezizomycotina</taxon>
        <taxon>Leotiomycetes</taxon>
        <taxon>Erysiphales</taxon>
        <taxon>Erysiphaceae</taxon>
        <taxon>Erysiphe</taxon>
    </lineage>
</organism>
<feature type="compositionally biased region" description="Basic residues" evidence="1">
    <location>
        <begin position="8"/>
        <end position="17"/>
    </location>
</feature>
<dbReference type="AlphaFoldDB" id="A0A0B1PD09"/>
<evidence type="ECO:0000256" key="1">
    <source>
        <dbReference type="SAM" id="MobiDB-lite"/>
    </source>
</evidence>
<dbReference type="HOGENOM" id="CLU_116873_0_0_1"/>
<gene>
    <name evidence="2" type="ORF">EV44_g4106</name>
</gene>
<evidence type="ECO:0000313" key="3">
    <source>
        <dbReference type="Proteomes" id="UP000030854"/>
    </source>
</evidence>
<dbReference type="Proteomes" id="UP000030854">
    <property type="component" value="Unassembled WGS sequence"/>
</dbReference>
<sequence length="203" mass="22562">MNVLQKNTRTRPSRGHAPKPSYAQALTTKQLNFNTVNLPFNQNFPAPAQSSQNRRADNRIFVQLSEAHPSREHHIHAIKTALIQKLGPEGEAVKVISKVKSGMAIVPVDEKHAEKLLEESESIISVLGGKVDKAEEWITYVKNHVPRMLHSLAREEIQIIEASAKKEVEKITSLVPTRISWSKNTLANPGPTGIIVASFNKQT</sequence>
<proteinExistence type="predicted"/>
<feature type="region of interest" description="Disordered" evidence="1">
    <location>
        <begin position="1"/>
        <end position="20"/>
    </location>
</feature>
<accession>A0A0B1PD09</accession>
<comment type="caution">
    <text evidence="2">The sequence shown here is derived from an EMBL/GenBank/DDBJ whole genome shotgun (WGS) entry which is preliminary data.</text>
</comment>
<protein>
    <submittedName>
        <fullName evidence="2">Uncharacterized protein</fullName>
    </submittedName>
</protein>
<reference evidence="2 3" key="1">
    <citation type="journal article" date="2014" name="BMC Genomics">
        <title>Adaptive genomic structural variation in the grape powdery mildew pathogen, Erysiphe necator.</title>
        <authorList>
            <person name="Jones L."/>
            <person name="Riaz S."/>
            <person name="Morales-Cruz A."/>
            <person name="Amrine K.C."/>
            <person name="McGuire B."/>
            <person name="Gubler W.D."/>
            <person name="Walker M.A."/>
            <person name="Cantu D."/>
        </authorList>
    </citation>
    <scope>NUCLEOTIDE SEQUENCE [LARGE SCALE GENOMIC DNA]</scope>
    <source>
        <strain evidence="3">c</strain>
    </source>
</reference>
<dbReference type="EMBL" id="JNVN01000701">
    <property type="protein sequence ID" value="KHJ34781.1"/>
    <property type="molecule type" value="Genomic_DNA"/>
</dbReference>